<feature type="domain" description="DNA-directed RNA polymerase III subunit RPC3 winged-helix" evidence="9">
    <location>
        <begin position="423"/>
        <end position="499"/>
    </location>
</feature>
<reference evidence="10 11" key="1">
    <citation type="submission" date="2017-10" db="EMBL/GenBank/DDBJ databases">
        <title>A novel species of cold-tolerant Malassezia isolated from bats.</title>
        <authorList>
            <person name="Lorch J.M."/>
            <person name="Palmer J.M."/>
            <person name="Vanderwolf K.J."/>
            <person name="Schmidt K.Z."/>
            <person name="Verant M.L."/>
            <person name="Weller T.J."/>
            <person name="Blehert D.S."/>
        </authorList>
    </citation>
    <scope>NUCLEOTIDE SEQUENCE [LARGE SCALE GENOMIC DNA]</scope>
    <source>
        <strain evidence="10 11">NWHC:44797-103</strain>
    </source>
</reference>
<comment type="subunit">
    <text evidence="6">Component of the RNA polymerase III (Pol III) complex consisting of 17 subunits.</text>
</comment>
<dbReference type="Gene3D" id="1.10.10.10">
    <property type="entry name" value="Winged helix-like DNA-binding domain superfamily/Winged helix DNA-binding domain"/>
    <property type="match status" value="3"/>
</dbReference>
<feature type="region of interest" description="Disordered" evidence="7">
    <location>
        <begin position="1"/>
        <end position="24"/>
    </location>
</feature>
<dbReference type="InterPro" id="IPR039748">
    <property type="entry name" value="RPC3"/>
</dbReference>
<gene>
    <name evidence="10" type="primary">RPC82</name>
    <name evidence="10" type="ORF">MVES_001843</name>
</gene>
<keyword evidence="2 6" id="KW-0240">DNA-directed RNA polymerase</keyword>
<sequence>MRGDTCHVSAGQSGSSVPGRGNARGKEQLPLRLTQQSLIILIQHHCVSHSSPSNNETDEDFFEINIDEILARLRFGMYIDIARRWGGDEAAAVVRLLLYHGQIRVGAIMDALLGRPTNEPLNLPSDLILQPLQKPKQAEVHLRKLLVRMLGELLVNPSTPTQHISRLDRQLTHETTLRKSYKGIPTAKSLKEIKQRAAAMIDEEDQRDSKSGTNGSLCVGLKRKAQANSARDKRNRRAADNDVAANKAVPNGDATAGVAIDGVVWLRVNYDWFNVQMRNEVLVRTVAQKYNHVAGEVFRSMLQCDRAAPTRCETDERSLPISLTSLALAIPQDVRIQRGLDKRSIVGEESAQSEHTPTKAELLAEYVAILTSHDNISSSVCMNRFLAPHGSITTTSAGGSTNVPTSFTIEYINILRFLQYQMIRDVVVQRFGNIAGRIFTILVEKGKLEEKHISKLGLISMGETRDICGRLFAASLLSLQEVPKSNERNPQRTFFLWFVDLPKCSAWLLDHYYQTLLQVSRRRVYEQRLKSALIRKAERSDVKEDADGLLAEWERNSLAALRKVQEALTVVESRRRGIKAKGKTEQLIDALRQSISTAHQQDQSPSAESTSPTLTQRSVKREETTPELAQESLSVLSPVPGLYQARAPKCQLDTGSEKELFMHALSPNEEPADVSTRSIQMAEAGGEKRIHAPAHGTTQQHEPSTTQSAAIEELSAGAHSPRTKPHATKPTEAVTAELNDKRHRVVMLCQGSETKSVDSKDATLDRVFRPIPLRDDAMEAYYYNVCHAQQSKPLTHGDMRRIYADLLTEREKANAHKLPKRVGRMMRKMRSLFDASSDVQSGEPAPVKAEAVLDTARSAEPGFYNVADKSMMRIAMCATELEDARALPVPAMNLASDYSRHEEVQASQRAGHAISKAPKPSIWRAHGAKQIAPDLARSRIAINVACSFQIYC</sequence>
<feature type="domain" description="RNA polymerase III Rpc82 C -terminal" evidence="8">
    <location>
        <begin position="178"/>
        <end position="374"/>
    </location>
</feature>
<evidence type="ECO:0000256" key="5">
    <source>
        <dbReference type="ARBA" id="ARBA00025127"/>
    </source>
</evidence>
<evidence type="ECO:0000259" key="8">
    <source>
        <dbReference type="Pfam" id="PF05645"/>
    </source>
</evidence>
<dbReference type="EMBL" id="KZ454989">
    <property type="protein sequence ID" value="PKI84331.1"/>
    <property type="molecule type" value="Genomic_DNA"/>
</dbReference>
<feature type="region of interest" description="Disordered" evidence="7">
    <location>
        <begin position="715"/>
        <end position="735"/>
    </location>
</feature>
<evidence type="ECO:0000256" key="6">
    <source>
        <dbReference type="RuleBase" id="RU367076"/>
    </source>
</evidence>
<dbReference type="Pfam" id="PF05645">
    <property type="entry name" value="RNA_pol_Rpc82"/>
    <property type="match status" value="1"/>
</dbReference>
<evidence type="ECO:0000256" key="3">
    <source>
        <dbReference type="ARBA" id="ARBA00023163"/>
    </source>
</evidence>
<dbReference type="InterPro" id="IPR036388">
    <property type="entry name" value="WH-like_DNA-bd_sf"/>
</dbReference>
<dbReference type="InterPro" id="IPR055207">
    <property type="entry name" value="POLR3C_WHD"/>
</dbReference>
<keyword evidence="3 6" id="KW-0804">Transcription</keyword>
<comment type="similarity">
    <text evidence="6">Belongs to the RNA polymerase beta chain family.</text>
</comment>
<dbReference type="STRING" id="2020962.A0A2N1JCN2"/>
<protein>
    <recommendedName>
        <fullName evidence="6">DNA-directed RNA polymerase III subunit RPC3</fullName>
        <shortName evidence="6">RNA polymerase III subunit C3</shortName>
    </recommendedName>
</protein>
<evidence type="ECO:0000256" key="4">
    <source>
        <dbReference type="ARBA" id="ARBA00023242"/>
    </source>
</evidence>
<feature type="region of interest" description="Disordered" evidence="7">
    <location>
        <begin position="201"/>
        <end position="240"/>
    </location>
</feature>
<name>A0A2N1JCN2_9BASI</name>
<evidence type="ECO:0000256" key="2">
    <source>
        <dbReference type="ARBA" id="ARBA00022478"/>
    </source>
</evidence>
<dbReference type="Proteomes" id="UP000232875">
    <property type="component" value="Unassembled WGS sequence"/>
</dbReference>
<dbReference type="GO" id="GO:0006351">
    <property type="term" value="P:DNA-templated transcription"/>
    <property type="evidence" value="ECO:0007669"/>
    <property type="project" value="InterPro"/>
</dbReference>
<dbReference type="PANTHER" id="PTHR12949:SF0">
    <property type="entry name" value="DNA-DIRECTED RNA POLYMERASE III SUBUNIT RPC3"/>
    <property type="match status" value="1"/>
</dbReference>
<evidence type="ECO:0000256" key="7">
    <source>
        <dbReference type="SAM" id="MobiDB-lite"/>
    </source>
</evidence>
<keyword evidence="4 6" id="KW-0539">Nucleus</keyword>
<dbReference type="InterPro" id="IPR008806">
    <property type="entry name" value="RNA_pol_III_Rpc82_C"/>
</dbReference>
<evidence type="ECO:0000259" key="9">
    <source>
        <dbReference type="Pfam" id="PF22536"/>
    </source>
</evidence>
<comment type="subcellular location">
    <subcellularLocation>
        <location evidence="1 6">Nucleus</location>
    </subcellularLocation>
</comment>
<dbReference type="AlphaFoldDB" id="A0A2N1JCN2"/>
<dbReference type="PANTHER" id="PTHR12949">
    <property type="entry name" value="RNA POLYMERASE III DNA DIRECTED -RELATED"/>
    <property type="match status" value="1"/>
</dbReference>
<comment type="function">
    <text evidence="5 6">DNA-dependent RNA polymerase catalyzes the transcription of DNA into RNA using the four ribonucleoside triphosphates as substrates. Specific core component of RNA polymerase III which synthesizes small RNAs, such as 5S rRNA and tRNAs.</text>
</comment>
<organism evidence="10 11">
    <name type="scientific">Malassezia vespertilionis</name>
    <dbReference type="NCBI Taxonomy" id="2020962"/>
    <lineage>
        <taxon>Eukaryota</taxon>
        <taxon>Fungi</taxon>
        <taxon>Dikarya</taxon>
        <taxon>Basidiomycota</taxon>
        <taxon>Ustilaginomycotina</taxon>
        <taxon>Malasseziomycetes</taxon>
        <taxon>Malasseziales</taxon>
        <taxon>Malasseziaceae</taxon>
        <taxon>Malassezia</taxon>
    </lineage>
</organism>
<feature type="region of interest" description="Disordered" evidence="7">
    <location>
        <begin position="595"/>
        <end position="633"/>
    </location>
</feature>
<dbReference type="GO" id="GO:0003697">
    <property type="term" value="F:single-stranded DNA binding"/>
    <property type="evidence" value="ECO:0007669"/>
    <property type="project" value="UniProtKB-UniRule"/>
</dbReference>
<evidence type="ECO:0000313" key="11">
    <source>
        <dbReference type="Proteomes" id="UP000232875"/>
    </source>
</evidence>
<evidence type="ECO:0000256" key="1">
    <source>
        <dbReference type="ARBA" id="ARBA00004123"/>
    </source>
</evidence>
<proteinExistence type="inferred from homology"/>
<dbReference type="OrthoDB" id="272392at2759"/>
<evidence type="ECO:0000313" key="10">
    <source>
        <dbReference type="EMBL" id="PKI84331.1"/>
    </source>
</evidence>
<accession>A0A2N1JCN2</accession>
<dbReference type="GO" id="GO:0005666">
    <property type="term" value="C:RNA polymerase III complex"/>
    <property type="evidence" value="ECO:0007669"/>
    <property type="project" value="UniProtKB-UniRule"/>
</dbReference>
<keyword evidence="11" id="KW-1185">Reference proteome</keyword>
<dbReference type="Pfam" id="PF22536">
    <property type="entry name" value="WHD_POLR3C"/>
    <property type="match status" value="1"/>
</dbReference>
<feature type="compositionally biased region" description="Polar residues" evidence="7">
    <location>
        <begin position="595"/>
        <end position="617"/>
    </location>
</feature>